<dbReference type="Gene3D" id="1.10.287.70">
    <property type="match status" value="1"/>
</dbReference>
<dbReference type="InterPro" id="IPR036291">
    <property type="entry name" value="NAD(P)-bd_dom_sf"/>
</dbReference>
<feature type="transmembrane region" description="Helical" evidence="2">
    <location>
        <begin position="63"/>
        <end position="80"/>
    </location>
</feature>
<evidence type="ECO:0000313" key="5">
    <source>
        <dbReference type="EMBL" id="RLQ91101.1"/>
    </source>
</evidence>
<proteinExistence type="predicted"/>
<accession>A0A3L7JN54</accession>
<dbReference type="PANTHER" id="PTHR43833:SF9">
    <property type="entry name" value="POTASSIUM CHANNEL PROTEIN YUGO-RELATED"/>
    <property type="match status" value="1"/>
</dbReference>
<dbReference type="Pfam" id="PF02254">
    <property type="entry name" value="TrkA_N"/>
    <property type="match status" value="1"/>
</dbReference>
<feature type="domain" description="RCK C-terminal" evidence="4">
    <location>
        <begin position="281"/>
        <end position="350"/>
    </location>
</feature>
<dbReference type="InterPro" id="IPR003148">
    <property type="entry name" value="RCK_N"/>
</dbReference>
<dbReference type="Gene3D" id="3.40.50.720">
    <property type="entry name" value="NAD(P)-binding Rossmann-like Domain"/>
    <property type="match status" value="1"/>
</dbReference>
<dbReference type="PROSITE" id="PS51202">
    <property type="entry name" value="RCK_C"/>
    <property type="match status" value="1"/>
</dbReference>
<organism evidence="5 6">
    <name type="scientific">Falsibacillus albus</name>
    <dbReference type="NCBI Taxonomy" id="2478915"/>
    <lineage>
        <taxon>Bacteria</taxon>
        <taxon>Bacillati</taxon>
        <taxon>Bacillota</taxon>
        <taxon>Bacilli</taxon>
        <taxon>Bacillales</taxon>
        <taxon>Bacillaceae</taxon>
        <taxon>Falsibacillus</taxon>
    </lineage>
</organism>
<comment type="caution">
    <text evidence="5">The sequence shown here is derived from an EMBL/GenBank/DDBJ whole genome shotgun (WGS) entry which is preliminary data.</text>
</comment>
<reference evidence="5 6" key="1">
    <citation type="submission" date="2018-10" db="EMBL/GenBank/DDBJ databases">
        <title>Falsibacillus sp. genome draft.</title>
        <authorList>
            <person name="Shi S."/>
        </authorList>
    </citation>
    <scope>NUCLEOTIDE SEQUENCE [LARGE SCALE GENOMIC DNA]</scope>
    <source>
        <strain evidence="5 6">GY 10110</strain>
    </source>
</reference>
<comment type="subcellular location">
    <subcellularLocation>
        <location evidence="1">Cell membrane</location>
        <topology evidence="1">Multi-pass membrane protein</topology>
    </subcellularLocation>
</comment>
<dbReference type="Pfam" id="PF07885">
    <property type="entry name" value="Ion_trans_2"/>
    <property type="match status" value="1"/>
</dbReference>
<dbReference type="GO" id="GO:0006813">
    <property type="term" value="P:potassium ion transport"/>
    <property type="evidence" value="ECO:0007669"/>
    <property type="project" value="InterPro"/>
</dbReference>
<keyword evidence="5" id="KW-0407">Ion channel</keyword>
<dbReference type="SUPFAM" id="SSF81324">
    <property type="entry name" value="Voltage-gated potassium channels"/>
    <property type="match status" value="1"/>
</dbReference>
<evidence type="ECO:0000256" key="1">
    <source>
        <dbReference type="ARBA" id="ARBA00004651"/>
    </source>
</evidence>
<feature type="transmembrane region" description="Helical" evidence="2">
    <location>
        <begin position="92"/>
        <end position="117"/>
    </location>
</feature>
<dbReference type="InterPro" id="IPR036721">
    <property type="entry name" value="RCK_C_sf"/>
</dbReference>
<dbReference type="AlphaFoldDB" id="A0A3L7JN54"/>
<dbReference type="InterPro" id="IPR050721">
    <property type="entry name" value="Trk_Ktr_HKT_K-transport"/>
</dbReference>
<keyword evidence="2" id="KW-0472">Membrane</keyword>
<evidence type="ECO:0000313" key="6">
    <source>
        <dbReference type="Proteomes" id="UP000276770"/>
    </source>
</evidence>
<keyword evidence="5" id="KW-0813">Transport</keyword>
<feature type="transmembrane region" description="Helical" evidence="2">
    <location>
        <begin position="34"/>
        <end position="56"/>
    </location>
</feature>
<dbReference type="Gene3D" id="3.30.70.1450">
    <property type="entry name" value="Regulator of K+ conductance, C-terminal domain"/>
    <property type="match status" value="1"/>
</dbReference>
<dbReference type="EMBL" id="RCVZ01000025">
    <property type="protein sequence ID" value="RLQ91101.1"/>
    <property type="molecule type" value="Genomic_DNA"/>
</dbReference>
<dbReference type="PANTHER" id="PTHR43833">
    <property type="entry name" value="POTASSIUM CHANNEL PROTEIN 2-RELATED-RELATED"/>
    <property type="match status" value="1"/>
</dbReference>
<keyword evidence="2" id="KW-1133">Transmembrane helix</keyword>
<evidence type="ECO:0000259" key="3">
    <source>
        <dbReference type="PROSITE" id="PS51201"/>
    </source>
</evidence>
<dbReference type="Proteomes" id="UP000276770">
    <property type="component" value="Unassembled WGS sequence"/>
</dbReference>
<dbReference type="SUPFAM" id="SSF51735">
    <property type="entry name" value="NAD(P)-binding Rossmann-fold domains"/>
    <property type="match status" value="1"/>
</dbReference>
<evidence type="ECO:0000259" key="4">
    <source>
        <dbReference type="PROSITE" id="PS51202"/>
    </source>
</evidence>
<protein>
    <submittedName>
        <fullName evidence="5">Potassium channel protein</fullName>
    </submittedName>
</protein>
<keyword evidence="5" id="KW-0406">Ion transport</keyword>
<sequence length="350" mass="39211">MNPSTFGNNGQCDKKTGADFLSAQLYQHFLRWPLIWRVFSMALASILLFGFAIHMIEPKTFPTFFDGVWWAIITASTVGYGDYTPHTTYGRITGMLLILLGAGFLSTYFVTLAAATVNTQNSLKKGMTEFVGSNQMIIVGWNERSREIINQLLKMKNGRQVVLIDDSLGENPFQQPQVHFIKGKPYIDTVMEKAKIHDSSLLLITADQNTNEIQADMNSILTLLAAKGMKPDLYCVVEILTSEQVKNAKRAGADEVIQTNKQTSYVMMNSLISHGMSTTLLTLLNQLKGSNLRFIELDPQWEGKTFIQISSHLLQHKILLLGIKREEETKINPPSDEMLHAGDHLLVVSD</sequence>
<evidence type="ECO:0000256" key="2">
    <source>
        <dbReference type="SAM" id="Phobius"/>
    </source>
</evidence>
<keyword evidence="6" id="KW-1185">Reference proteome</keyword>
<gene>
    <name evidence="5" type="ORF">D9X91_21375</name>
</gene>
<feature type="domain" description="RCK N-terminal" evidence="3">
    <location>
        <begin position="133"/>
        <end position="257"/>
    </location>
</feature>
<dbReference type="OrthoDB" id="9785285at2"/>
<name>A0A3L7JN54_9BACI</name>
<dbReference type="InterPro" id="IPR013099">
    <property type="entry name" value="K_chnl_dom"/>
</dbReference>
<dbReference type="PROSITE" id="PS51201">
    <property type="entry name" value="RCK_N"/>
    <property type="match status" value="1"/>
</dbReference>
<dbReference type="InterPro" id="IPR006037">
    <property type="entry name" value="RCK_C"/>
</dbReference>
<dbReference type="SUPFAM" id="SSF116726">
    <property type="entry name" value="TrkA C-terminal domain-like"/>
    <property type="match status" value="1"/>
</dbReference>
<dbReference type="GO" id="GO:0008324">
    <property type="term" value="F:monoatomic cation transmembrane transporter activity"/>
    <property type="evidence" value="ECO:0007669"/>
    <property type="project" value="InterPro"/>
</dbReference>
<dbReference type="GO" id="GO:0005886">
    <property type="term" value="C:plasma membrane"/>
    <property type="evidence" value="ECO:0007669"/>
    <property type="project" value="UniProtKB-SubCell"/>
</dbReference>
<keyword evidence="2" id="KW-0812">Transmembrane</keyword>